<keyword evidence="3" id="KW-0963">Cytoplasm</keyword>
<dbReference type="GO" id="GO:0006584">
    <property type="term" value="P:catecholamine metabolic process"/>
    <property type="evidence" value="ECO:0007669"/>
    <property type="project" value="UniProtKB-KW"/>
</dbReference>
<evidence type="ECO:0000256" key="2">
    <source>
        <dbReference type="ARBA" id="ARBA00005771"/>
    </source>
</evidence>
<dbReference type="InterPro" id="IPR000863">
    <property type="entry name" value="Sulfotransferase_dom"/>
</dbReference>
<dbReference type="Gene3D" id="3.40.50.300">
    <property type="entry name" value="P-loop containing nucleotide triphosphate hydrolases"/>
    <property type="match status" value="1"/>
</dbReference>
<dbReference type="Pfam" id="PF00685">
    <property type="entry name" value="Sulfotransfer_1"/>
    <property type="match status" value="1"/>
</dbReference>
<sequence>MATERRADRAVWTPWTDSAVMDLNVKTLNQQLVPHKGFKLINGTHDPDDVDQIYNLEIRDSDVFVVTYPKSGTIWMQQILLLFEAKGDVTAISKLNNYSNADLIPWIEVNGNRQAFITAPSPRLRVTHLQQHFMPAALSQRKGKVIYVARNPKDVLVSYFYFHKVANMLETPKDFDDFFEKFMRGDVYGCSWFDHIKTWYSHKDDMNMLFITYEEMIQDLHSAVQKISLFLGKELTDEQLANVVKHSTFNNMKKIPQANYEQVPGDLLNHHQGTFMRKGTIGDWKNHFTVAQNERFDEVFQREMKDFALSFVWDIKDIENQLLAL</sequence>
<organism evidence="8 9">
    <name type="scientific">Larimichthys crocea</name>
    <name type="common">Large yellow croaker</name>
    <name type="synonym">Pseudosciaena crocea</name>
    <dbReference type="NCBI Taxonomy" id="215358"/>
    <lineage>
        <taxon>Eukaryota</taxon>
        <taxon>Metazoa</taxon>
        <taxon>Chordata</taxon>
        <taxon>Craniata</taxon>
        <taxon>Vertebrata</taxon>
        <taxon>Euteleostomi</taxon>
        <taxon>Actinopterygii</taxon>
        <taxon>Neopterygii</taxon>
        <taxon>Teleostei</taxon>
        <taxon>Neoteleostei</taxon>
        <taxon>Acanthomorphata</taxon>
        <taxon>Eupercaria</taxon>
        <taxon>Sciaenidae</taxon>
        <taxon>Larimichthys</taxon>
    </lineage>
</organism>
<dbReference type="PANTHER" id="PTHR11783">
    <property type="entry name" value="SULFOTRANSFERASE SULT"/>
    <property type="match status" value="1"/>
</dbReference>
<evidence type="ECO:0000256" key="1">
    <source>
        <dbReference type="ARBA" id="ARBA00004496"/>
    </source>
</evidence>
<keyword evidence="4 6" id="KW-0808">Transferase</keyword>
<dbReference type="AlphaFoldDB" id="A0A6G0IAU1"/>
<dbReference type="Proteomes" id="UP000424527">
    <property type="component" value="Unassembled WGS sequence"/>
</dbReference>
<evidence type="ECO:0000313" key="8">
    <source>
        <dbReference type="EMBL" id="KAE8288316.1"/>
    </source>
</evidence>
<dbReference type="GO" id="GO:0008146">
    <property type="term" value="F:sulfotransferase activity"/>
    <property type="evidence" value="ECO:0007669"/>
    <property type="project" value="InterPro"/>
</dbReference>
<keyword evidence="5" id="KW-0128">Catecholamine metabolism</keyword>
<dbReference type="GO" id="GO:0005737">
    <property type="term" value="C:cytoplasm"/>
    <property type="evidence" value="ECO:0007669"/>
    <property type="project" value="UniProtKB-SubCell"/>
</dbReference>
<dbReference type="SUPFAM" id="SSF52540">
    <property type="entry name" value="P-loop containing nucleoside triphosphate hydrolases"/>
    <property type="match status" value="1"/>
</dbReference>
<keyword evidence="9" id="KW-1185">Reference proteome</keyword>
<dbReference type="GO" id="GO:0006805">
    <property type="term" value="P:xenobiotic metabolic process"/>
    <property type="evidence" value="ECO:0007669"/>
    <property type="project" value="UniProtKB-ARBA"/>
</dbReference>
<evidence type="ECO:0000256" key="3">
    <source>
        <dbReference type="ARBA" id="ARBA00022490"/>
    </source>
</evidence>
<accession>A0A6G0IAU1</accession>
<proteinExistence type="inferred from homology"/>
<comment type="similarity">
    <text evidence="2 6">Belongs to the sulfotransferase 1 family.</text>
</comment>
<evidence type="ECO:0000256" key="5">
    <source>
        <dbReference type="ARBA" id="ARBA00022939"/>
    </source>
</evidence>
<comment type="subcellular location">
    <subcellularLocation>
        <location evidence="1">Cytoplasm</location>
    </subcellularLocation>
</comment>
<evidence type="ECO:0000256" key="4">
    <source>
        <dbReference type="ARBA" id="ARBA00022679"/>
    </source>
</evidence>
<comment type="caution">
    <text evidence="8">The sequence shown here is derived from an EMBL/GenBank/DDBJ whole genome shotgun (WGS) entry which is preliminary data.</text>
</comment>
<dbReference type="InterPro" id="IPR027417">
    <property type="entry name" value="P-loop_NTPase"/>
</dbReference>
<dbReference type="EMBL" id="REGW02000012">
    <property type="protein sequence ID" value="KAE8288316.1"/>
    <property type="molecule type" value="Genomic_DNA"/>
</dbReference>
<protein>
    <recommendedName>
        <fullName evidence="6">Sulfotransferase</fullName>
        <ecNumber evidence="6">2.8.2.-</ecNumber>
    </recommendedName>
</protein>
<feature type="domain" description="Sulfotransferase" evidence="7">
    <location>
        <begin position="60"/>
        <end position="307"/>
    </location>
</feature>
<gene>
    <name evidence="8" type="ORF">D5F01_LYC12181</name>
</gene>
<evidence type="ECO:0000256" key="6">
    <source>
        <dbReference type="RuleBase" id="RU361155"/>
    </source>
</evidence>
<dbReference type="FunFam" id="3.40.50.300:FF:000433">
    <property type="entry name" value="Estrogen sulfotransferase"/>
    <property type="match status" value="1"/>
</dbReference>
<evidence type="ECO:0000259" key="7">
    <source>
        <dbReference type="Pfam" id="PF00685"/>
    </source>
</evidence>
<name>A0A6G0IAU1_LARCR</name>
<dbReference type="EC" id="2.8.2.-" evidence="6"/>
<reference evidence="8 9" key="1">
    <citation type="submission" date="2019-07" db="EMBL/GenBank/DDBJ databases">
        <title>Chromosome genome assembly for large yellow croaker.</title>
        <authorList>
            <person name="Xiao S."/>
        </authorList>
    </citation>
    <scope>NUCLEOTIDE SEQUENCE [LARGE SCALE GENOMIC DNA]</scope>
    <source>
        <strain evidence="8">JMULYC20181020</strain>
        <tissue evidence="8">Muscle</tissue>
    </source>
</reference>
<evidence type="ECO:0000313" key="9">
    <source>
        <dbReference type="Proteomes" id="UP000424527"/>
    </source>
</evidence>